<evidence type="ECO:0000313" key="1">
    <source>
        <dbReference type="EMBL" id="GAA3619339.1"/>
    </source>
</evidence>
<organism evidence="1 2">
    <name type="scientific">Kineosporia mesophila</name>
    <dbReference type="NCBI Taxonomy" id="566012"/>
    <lineage>
        <taxon>Bacteria</taxon>
        <taxon>Bacillati</taxon>
        <taxon>Actinomycetota</taxon>
        <taxon>Actinomycetes</taxon>
        <taxon>Kineosporiales</taxon>
        <taxon>Kineosporiaceae</taxon>
        <taxon>Kineosporia</taxon>
    </lineage>
</organism>
<evidence type="ECO:0000313" key="2">
    <source>
        <dbReference type="Proteomes" id="UP001501074"/>
    </source>
</evidence>
<reference evidence="2" key="1">
    <citation type="journal article" date="2019" name="Int. J. Syst. Evol. Microbiol.">
        <title>The Global Catalogue of Microorganisms (GCM) 10K type strain sequencing project: providing services to taxonomists for standard genome sequencing and annotation.</title>
        <authorList>
            <consortium name="The Broad Institute Genomics Platform"/>
            <consortium name="The Broad Institute Genome Sequencing Center for Infectious Disease"/>
            <person name="Wu L."/>
            <person name="Ma J."/>
        </authorList>
    </citation>
    <scope>NUCLEOTIDE SEQUENCE [LARGE SCALE GENOMIC DNA]</scope>
    <source>
        <strain evidence="2">JCM 16902</strain>
    </source>
</reference>
<gene>
    <name evidence="1" type="ORF">GCM10022223_40180</name>
</gene>
<dbReference type="Proteomes" id="UP001501074">
    <property type="component" value="Unassembled WGS sequence"/>
</dbReference>
<keyword evidence="2" id="KW-1185">Reference proteome</keyword>
<name>A0ABP6ZZK0_9ACTN</name>
<accession>A0ABP6ZZK0</accession>
<protein>
    <submittedName>
        <fullName evidence="1">Uncharacterized protein</fullName>
    </submittedName>
</protein>
<dbReference type="EMBL" id="BAAAZO010000006">
    <property type="protein sequence ID" value="GAA3619339.1"/>
    <property type="molecule type" value="Genomic_DNA"/>
</dbReference>
<sequence length="135" mass="15065">MAEFKGLLVARGLITSMNEGRANSQAEMEMRAELLGRELRSRGLALLDISEDVIEPDVLVVYLHANADQWQDGTAGRMIRALPGIVAVTPSEQSPAILRVQVARGQPSRGGLHRSDRWVDWVDHGHSQRKSRHRH</sequence>
<proteinExistence type="predicted"/>
<comment type="caution">
    <text evidence="1">The sequence shown here is derived from an EMBL/GenBank/DDBJ whole genome shotgun (WGS) entry which is preliminary data.</text>
</comment>